<dbReference type="GO" id="GO:0019628">
    <property type="term" value="P:urate catabolic process"/>
    <property type="evidence" value="ECO:0007669"/>
    <property type="project" value="TreeGrafter"/>
</dbReference>
<evidence type="ECO:0000256" key="8">
    <source>
        <dbReference type="ARBA" id="ARBA00022793"/>
    </source>
</evidence>
<dbReference type="EC" id="4.1.1.97" evidence="6"/>
<keyword evidence="16" id="KW-1185">Reference proteome</keyword>
<reference evidence="15" key="1">
    <citation type="submission" date="2021-01" db="EMBL/GenBank/DDBJ databases">
        <authorList>
            <person name="Zahm M."/>
            <person name="Roques C."/>
            <person name="Cabau C."/>
            <person name="Klopp C."/>
            <person name="Donnadieu C."/>
            <person name="Jouanno E."/>
            <person name="Lampietro C."/>
            <person name="Louis A."/>
            <person name="Herpin A."/>
            <person name="Echchiki A."/>
            <person name="Berthelot C."/>
            <person name="Parey E."/>
            <person name="Roest-Crollius H."/>
            <person name="Braasch I."/>
            <person name="Postlethwait J."/>
            <person name="Bobe J."/>
            <person name="Montfort J."/>
            <person name="Bouchez O."/>
            <person name="Begum T."/>
            <person name="Mejri S."/>
            <person name="Adams A."/>
            <person name="Chen W.-J."/>
            <person name="Guiguen Y."/>
        </authorList>
    </citation>
    <scope>NUCLEOTIDE SEQUENCE</scope>
    <source>
        <tissue evidence="15">Blood</tissue>
    </source>
</reference>
<comment type="catalytic activity">
    <reaction evidence="1">
        <text>5-hydroxy-2-oxo-4-ureido-2,5-dihydro-1H-imidazole-5-carboxylate + H(+) = (S)-allantoin + CO2</text>
        <dbReference type="Rhea" id="RHEA:26301"/>
        <dbReference type="ChEBI" id="CHEBI:15378"/>
        <dbReference type="ChEBI" id="CHEBI:15678"/>
        <dbReference type="ChEBI" id="CHEBI:16526"/>
        <dbReference type="ChEBI" id="CHEBI:58639"/>
        <dbReference type="EC" id="4.1.1.97"/>
    </reaction>
</comment>
<dbReference type="GO" id="GO:0051997">
    <property type="term" value="F:2-oxo-4-hydroxy-4-carboxy-5-ureidoimidazoline decarboxylase activity"/>
    <property type="evidence" value="ECO:0007669"/>
    <property type="project" value="UniProtKB-EC"/>
</dbReference>
<dbReference type="PANTHER" id="PTHR43466:SF1">
    <property type="entry name" value="2-OXO-4-HYDROXY-4-CARBOXY-5-UREIDOIMIDAZOLINE DECARBOXYLASE-RELATED"/>
    <property type="match status" value="1"/>
</dbReference>
<dbReference type="InterPro" id="IPR036778">
    <property type="entry name" value="OHCU_decarboxylase_sf"/>
</dbReference>
<evidence type="ECO:0000256" key="11">
    <source>
        <dbReference type="ARBA" id="ARBA00030624"/>
    </source>
</evidence>
<evidence type="ECO:0000256" key="3">
    <source>
        <dbReference type="ARBA" id="ARBA00004275"/>
    </source>
</evidence>
<evidence type="ECO:0000256" key="13">
    <source>
        <dbReference type="ARBA" id="ARBA00071134"/>
    </source>
</evidence>
<keyword evidence="8" id="KW-0210">Decarboxylase</keyword>
<evidence type="ECO:0000256" key="7">
    <source>
        <dbReference type="ARBA" id="ARBA00022631"/>
    </source>
</evidence>
<evidence type="ECO:0000256" key="2">
    <source>
        <dbReference type="ARBA" id="ARBA00002506"/>
    </source>
</evidence>
<dbReference type="Pfam" id="PF09349">
    <property type="entry name" value="OHCU_decarbox"/>
    <property type="match status" value="1"/>
</dbReference>
<comment type="function">
    <text evidence="2">Catalyzes the stereoselective decarboxylation of 2-oxo-4-hydroxy-4-carboxy-5-ureidoimidazoline (OHCU) to (S)-allantoin.</text>
</comment>
<organism evidence="15 16">
    <name type="scientific">Albula goreensis</name>
    <dbReference type="NCBI Taxonomy" id="1534307"/>
    <lineage>
        <taxon>Eukaryota</taxon>
        <taxon>Metazoa</taxon>
        <taxon>Chordata</taxon>
        <taxon>Craniata</taxon>
        <taxon>Vertebrata</taxon>
        <taxon>Euteleostomi</taxon>
        <taxon>Actinopterygii</taxon>
        <taxon>Neopterygii</taxon>
        <taxon>Teleostei</taxon>
        <taxon>Albuliformes</taxon>
        <taxon>Albulidae</taxon>
        <taxon>Albula</taxon>
    </lineage>
</organism>
<evidence type="ECO:0000313" key="15">
    <source>
        <dbReference type="EMBL" id="KAI1891233.1"/>
    </source>
</evidence>
<name>A0A8T3D0R8_9TELE</name>
<evidence type="ECO:0000256" key="6">
    <source>
        <dbReference type="ARBA" id="ARBA00012257"/>
    </source>
</evidence>
<dbReference type="OrthoDB" id="9970124at2759"/>
<dbReference type="GO" id="GO:0000255">
    <property type="term" value="P:allantoin metabolic process"/>
    <property type="evidence" value="ECO:0007669"/>
    <property type="project" value="InterPro"/>
</dbReference>
<dbReference type="EMBL" id="JAERUA010000013">
    <property type="protein sequence ID" value="KAI1891233.1"/>
    <property type="molecule type" value="Genomic_DNA"/>
</dbReference>
<evidence type="ECO:0000313" key="16">
    <source>
        <dbReference type="Proteomes" id="UP000829720"/>
    </source>
</evidence>
<dbReference type="AlphaFoldDB" id="A0A8T3D0R8"/>
<evidence type="ECO:0000256" key="1">
    <source>
        <dbReference type="ARBA" id="ARBA00001163"/>
    </source>
</evidence>
<evidence type="ECO:0000256" key="4">
    <source>
        <dbReference type="ARBA" id="ARBA00004754"/>
    </source>
</evidence>
<keyword evidence="10" id="KW-0456">Lyase</keyword>
<evidence type="ECO:0000256" key="10">
    <source>
        <dbReference type="ARBA" id="ARBA00023239"/>
    </source>
</evidence>
<dbReference type="PANTHER" id="PTHR43466">
    <property type="entry name" value="2-OXO-4-HYDROXY-4-CARBOXY-5-UREIDOIMIDAZOLINE DECARBOXYLASE-RELATED"/>
    <property type="match status" value="1"/>
</dbReference>
<keyword evidence="9" id="KW-0576">Peroxisome</keyword>
<dbReference type="Proteomes" id="UP000829720">
    <property type="component" value="Unassembled WGS sequence"/>
</dbReference>
<sequence>MDIAAVNSLSYEQFVEVFGNAVEKCPLVAAAVWSSRPFTSIADIDDAFGHFIDSLPDSGKEGVLRCHPDLAGRDLQSGTLTADSLAEQSQAGLTQLGVAEAERIAVLNSQYKLRFGFPFVICARMNDKTSILQQLSQRLANDHAHELTHAIGEVKRICSLRLQALVCPTHLGPAQPNHVPPRL</sequence>
<comment type="subcellular location">
    <subcellularLocation>
        <location evidence="3">Peroxisome</location>
    </subcellularLocation>
</comment>
<gene>
    <name evidence="15" type="ORF">AGOR_G00141670</name>
</gene>
<protein>
    <recommendedName>
        <fullName evidence="13">2-oxo-4-hydroxy-4-carboxy-5-ureidoimidazoline decarboxylase</fullName>
        <ecNumber evidence="6">4.1.1.97</ecNumber>
    </recommendedName>
    <alternativeName>
        <fullName evidence="12">Parahox neighbor</fullName>
    </alternativeName>
    <alternativeName>
        <fullName evidence="11">Ureidoimidazoline (2-oxo-4-hydroxy-4-carboxy-5-) decarboxylase</fullName>
    </alternativeName>
</protein>
<dbReference type="InterPro" id="IPR017580">
    <property type="entry name" value="OHCU_decarboxylase-1"/>
</dbReference>
<evidence type="ECO:0000256" key="9">
    <source>
        <dbReference type="ARBA" id="ARBA00023140"/>
    </source>
</evidence>
<comment type="caution">
    <text evidence="15">The sequence shown here is derived from an EMBL/GenBank/DDBJ whole genome shotgun (WGS) entry which is preliminary data.</text>
</comment>
<dbReference type="FunFam" id="1.10.3330.10:FF:000001">
    <property type="entry name" value="2-oxo-4-hydroxy-4-carboxy-5-ureidoimidazoline decarboxylase"/>
    <property type="match status" value="1"/>
</dbReference>
<dbReference type="InterPro" id="IPR018020">
    <property type="entry name" value="OHCU_decarboxylase"/>
</dbReference>
<dbReference type="NCBIfam" id="TIGR03164">
    <property type="entry name" value="UHCUDC"/>
    <property type="match status" value="1"/>
</dbReference>
<dbReference type="Gene3D" id="1.10.3330.10">
    <property type="entry name" value="Oxo-4-hydroxy-4-carboxy-5-ureidoimidazoline decarboxylase"/>
    <property type="match status" value="1"/>
</dbReference>
<comment type="similarity">
    <text evidence="5">Belongs to the OHCU decarboxylase family.</text>
</comment>
<evidence type="ECO:0000259" key="14">
    <source>
        <dbReference type="Pfam" id="PF09349"/>
    </source>
</evidence>
<comment type="pathway">
    <text evidence="4">Purine metabolism; urate degradation; (S)-allantoin from urate: step 3/3.</text>
</comment>
<keyword evidence="7" id="KW-0659">Purine metabolism</keyword>
<feature type="domain" description="Oxo-4-hydroxy-4-carboxy-5-ureidoimidazoline decarboxylase" evidence="14">
    <location>
        <begin position="7"/>
        <end position="163"/>
    </location>
</feature>
<evidence type="ECO:0000256" key="12">
    <source>
        <dbReference type="ARBA" id="ARBA00032116"/>
    </source>
</evidence>
<dbReference type="SUPFAM" id="SSF158694">
    <property type="entry name" value="UraD-Like"/>
    <property type="match status" value="1"/>
</dbReference>
<proteinExistence type="inferred from homology"/>
<dbReference type="GO" id="GO:0005777">
    <property type="term" value="C:peroxisome"/>
    <property type="evidence" value="ECO:0007669"/>
    <property type="project" value="UniProtKB-SubCell"/>
</dbReference>
<dbReference type="GO" id="GO:0006144">
    <property type="term" value="P:purine nucleobase metabolic process"/>
    <property type="evidence" value="ECO:0007669"/>
    <property type="project" value="UniProtKB-KW"/>
</dbReference>
<evidence type="ECO:0000256" key="5">
    <source>
        <dbReference type="ARBA" id="ARBA00005793"/>
    </source>
</evidence>
<accession>A0A8T3D0R8</accession>